<dbReference type="PANTHER" id="PTHR24220:SF659">
    <property type="entry name" value="TRANSPORTER, PUTATIVE-RELATED"/>
    <property type="match status" value="1"/>
</dbReference>
<dbReference type="STRING" id="1688.BCUN_0357"/>
<dbReference type="InterPro" id="IPR027417">
    <property type="entry name" value="P-loop_NTPase"/>
</dbReference>
<accession>A0A087B4B2</accession>
<dbReference type="OrthoDB" id="9802264at2"/>
<dbReference type="EMBL" id="JGYV01000001">
    <property type="protein sequence ID" value="KFI65862.1"/>
    <property type="molecule type" value="Genomic_DNA"/>
</dbReference>
<protein>
    <submittedName>
        <fullName evidence="5">ABC transporter, ATP-binding protein</fullName>
        <ecNumber evidence="5">3.6.3.31</ecNumber>
    </submittedName>
</protein>
<dbReference type="RefSeq" id="WP_051920469.1">
    <property type="nucleotide sequence ID" value="NZ_JGYV01000001.1"/>
</dbReference>
<dbReference type="GO" id="GO:0016887">
    <property type="term" value="F:ATP hydrolysis activity"/>
    <property type="evidence" value="ECO:0007669"/>
    <property type="project" value="InterPro"/>
</dbReference>
<dbReference type="GO" id="GO:0005524">
    <property type="term" value="F:ATP binding"/>
    <property type="evidence" value="ECO:0007669"/>
    <property type="project" value="UniProtKB-KW"/>
</dbReference>
<dbReference type="PROSITE" id="PS50893">
    <property type="entry name" value="ABC_TRANSPORTER_2"/>
    <property type="match status" value="1"/>
</dbReference>
<dbReference type="PANTHER" id="PTHR24220">
    <property type="entry name" value="IMPORT ATP-BINDING PROTEIN"/>
    <property type="match status" value="1"/>
</dbReference>
<evidence type="ECO:0000256" key="1">
    <source>
        <dbReference type="ARBA" id="ARBA00022448"/>
    </source>
</evidence>
<sequence length="264" mass="28532">MSTTTPTDTRQADAPIVSARGLTKAYDAGDHPQCVLRGLDVDIHRSDFTVIMGPSGSGKSTLLHALAGLDRPSGGTVTFDGKDITAMGDDDLAVFRRHACGFVFQQHQLLDGMSLMDNAIVAGALTMRSKRDIIAKARTLFTQVGLDERTWQRAATQVSGGEAQRASVVRALVNDPALVFADEPTGALNSHHAQAVLDVFTRLHHRGQGIVMVTHDRHSALRGSRILYLRDGAIVDECRPGTYTADGGQGRERALSDFLERMGW</sequence>
<evidence type="ECO:0000259" key="4">
    <source>
        <dbReference type="PROSITE" id="PS50893"/>
    </source>
</evidence>
<keyword evidence="2" id="KW-0547">Nucleotide-binding</keyword>
<name>A0A087B4B2_9BIFI</name>
<dbReference type="PROSITE" id="PS00211">
    <property type="entry name" value="ABC_TRANSPORTER_1"/>
    <property type="match status" value="1"/>
</dbReference>
<dbReference type="InterPro" id="IPR003439">
    <property type="entry name" value="ABC_transporter-like_ATP-bd"/>
</dbReference>
<dbReference type="eggNOG" id="COG1136">
    <property type="taxonomic scope" value="Bacteria"/>
</dbReference>
<dbReference type="SMART" id="SM00382">
    <property type="entry name" value="AAA"/>
    <property type="match status" value="1"/>
</dbReference>
<keyword evidence="3 5" id="KW-0067">ATP-binding</keyword>
<keyword evidence="5" id="KW-0378">Hydrolase</keyword>
<evidence type="ECO:0000313" key="5">
    <source>
        <dbReference type="EMBL" id="KFI65862.1"/>
    </source>
</evidence>
<dbReference type="Proteomes" id="UP000029067">
    <property type="component" value="Unassembled WGS sequence"/>
</dbReference>
<dbReference type="AlphaFoldDB" id="A0A087B4B2"/>
<keyword evidence="6" id="KW-1185">Reference proteome</keyword>
<dbReference type="InterPro" id="IPR017911">
    <property type="entry name" value="MacB-like_ATP-bd"/>
</dbReference>
<feature type="domain" description="ABC transporter" evidence="4">
    <location>
        <begin position="17"/>
        <end position="256"/>
    </location>
</feature>
<dbReference type="Gene3D" id="3.40.50.300">
    <property type="entry name" value="P-loop containing nucleotide triphosphate hydrolases"/>
    <property type="match status" value="1"/>
</dbReference>
<dbReference type="GO" id="GO:0022857">
    <property type="term" value="F:transmembrane transporter activity"/>
    <property type="evidence" value="ECO:0007669"/>
    <property type="project" value="TreeGrafter"/>
</dbReference>
<dbReference type="EC" id="3.6.3.31" evidence="5"/>
<evidence type="ECO:0000256" key="3">
    <source>
        <dbReference type="ARBA" id="ARBA00022840"/>
    </source>
</evidence>
<evidence type="ECO:0000313" key="6">
    <source>
        <dbReference type="Proteomes" id="UP000029067"/>
    </source>
</evidence>
<dbReference type="SUPFAM" id="SSF52540">
    <property type="entry name" value="P-loop containing nucleoside triphosphate hydrolases"/>
    <property type="match status" value="1"/>
</dbReference>
<gene>
    <name evidence="5" type="ORF">BCUN_0357</name>
</gene>
<dbReference type="CDD" id="cd03255">
    <property type="entry name" value="ABC_MJ0796_LolCDE_FtsE"/>
    <property type="match status" value="1"/>
</dbReference>
<organism evidence="5 6">
    <name type="scientific">Bifidobacterium cuniculi</name>
    <dbReference type="NCBI Taxonomy" id="1688"/>
    <lineage>
        <taxon>Bacteria</taxon>
        <taxon>Bacillati</taxon>
        <taxon>Actinomycetota</taxon>
        <taxon>Actinomycetes</taxon>
        <taxon>Bifidobacteriales</taxon>
        <taxon>Bifidobacteriaceae</taxon>
        <taxon>Bifidobacterium</taxon>
    </lineage>
</organism>
<reference evidence="5 6" key="1">
    <citation type="submission" date="2014-03" db="EMBL/GenBank/DDBJ databases">
        <title>Genomics of Bifidobacteria.</title>
        <authorList>
            <person name="Ventura M."/>
            <person name="Milani C."/>
            <person name="Lugli G.A."/>
        </authorList>
    </citation>
    <scope>NUCLEOTIDE SEQUENCE [LARGE SCALE GENOMIC DNA]</scope>
    <source>
        <strain evidence="5 6">LMG 10738</strain>
    </source>
</reference>
<dbReference type="Pfam" id="PF00005">
    <property type="entry name" value="ABC_tran"/>
    <property type="match status" value="1"/>
</dbReference>
<dbReference type="InterPro" id="IPR017871">
    <property type="entry name" value="ABC_transporter-like_CS"/>
</dbReference>
<dbReference type="InterPro" id="IPR015854">
    <property type="entry name" value="ABC_transpr_LolD-like"/>
</dbReference>
<dbReference type="InterPro" id="IPR003593">
    <property type="entry name" value="AAA+_ATPase"/>
</dbReference>
<evidence type="ECO:0000256" key="2">
    <source>
        <dbReference type="ARBA" id="ARBA00022741"/>
    </source>
</evidence>
<proteinExistence type="predicted"/>
<dbReference type="GO" id="GO:0005886">
    <property type="term" value="C:plasma membrane"/>
    <property type="evidence" value="ECO:0007669"/>
    <property type="project" value="TreeGrafter"/>
</dbReference>
<keyword evidence="1" id="KW-0813">Transport</keyword>
<comment type="caution">
    <text evidence="5">The sequence shown here is derived from an EMBL/GenBank/DDBJ whole genome shotgun (WGS) entry which is preliminary data.</text>
</comment>